<dbReference type="SUPFAM" id="SSF55174">
    <property type="entry name" value="Alpha-L RNA-binding motif"/>
    <property type="match status" value="1"/>
</dbReference>
<evidence type="ECO:0000256" key="4">
    <source>
        <dbReference type="ARBA" id="ARBA00022980"/>
    </source>
</evidence>
<sequence length="180" mass="20586">MGDPKNSRKRWEGPGHPWIKSRLETEIKIIGRYGLRNKKELWTAETIIRKVRHQARHLLALPEPQRSEASKSLLDRLFKLGLINKDSSLDDILGLTSENVLERRLQTIVFKKGMAKTIYQARQFITHGHIAINGKRVTNPGYLVTRDDEDKITYAVGSPIKEIMEKSIESVGTQEEKGES</sequence>
<comment type="function">
    <text evidence="6">With S5 and S12 plays an important role in translational accuracy.</text>
</comment>
<evidence type="ECO:0000256" key="7">
    <source>
        <dbReference type="RuleBase" id="RU003699"/>
    </source>
</evidence>
<keyword evidence="4 6" id="KW-0689">Ribosomal protein</keyword>
<dbReference type="InParanoid" id="L0AA59"/>
<dbReference type="GO" id="GO:0042274">
    <property type="term" value="P:ribosomal small subunit biogenesis"/>
    <property type="evidence" value="ECO:0007669"/>
    <property type="project" value="TreeGrafter"/>
</dbReference>
<dbReference type="Gene3D" id="3.10.290.10">
    <property type="entry name" value="RNA-binding S4 domain"/>
    <property type="match status" value="1"/>
</dbReference>
<dbReference type="SMART" id="SM01390">
    <property type="entry name" value="Ribosomal_S4"/>
    <property type="match status" value="1"/>
</dbReference>
<dbReference type="PROSITE" id="PS00632">
    <property type="entry name" value="RIBOSOMAL_S4"/>
    <property type="match status" value="1"/>
</dbReference>
<dbReference type="GO" id="GO:0019843">
    <property type="term" value="F:rRNA binding"/>
    <property type="evidence" value="ECO:0007669"/>
    <property type="project" value="UniProtKB-UniRule"/>
</dbReference>
<dbReference type="eggNOG" id="arCOG04239">
    <property type="taxonomic scope" value="Archaea"/>
</dbReference>
<dbReference type="InterPro" id="IPR036986">
    <property type="entry name" value="S4_RNA-bd_sf"/>
</dbReference>
<keyword evidence="3 6" id="KW-0694">RNA-binding</keyword>
<dbReference type="GO" id="GO:0003735">
    <property type="term" value="F:structural constituent of ribosome"/>
    <property type="evidence" value="ECO:0007669"/>
    <property type="project" value="InterPro"/>
</dbReference>
<dbReference type="PANTHER" id="PTHR11831:SF5">
    <property type="entry name" value="40S RIBOSOMAL PROTEIN S9"/>
    <property type="match status" value="1"/>
</dbReference>
<evidence type="ECO:0000259" key="8">
    <source>
        <dbReference type="SMART" id="SM00363"/>
    </source>
</evidence>
<proteinExistence type="inferred from homology"/>
<keyword evidence="11" id="KW-1185">Reference proteome</keyword>
<keyword evidence="2 6" id="KW-0699">rRNA-binding</keyword>
<dbReference type="InterPro" id="IPR022801">
    <property type="entry name" value="Ribosomal_uS4"/>
</dbReference>
<evidence type="ECO:0000256" key="1">
    <source>
        <dbReference type="ARBA" id="ARBA00007465"/>
    </source>
</evidence>
<accession>L0AA59</accession>
<dbReference type="NCBIfam" id="TIGR01018">
    <property type="entry name" value="uS4_arch"/>
    <property type="match status" value="1"/>
</dbReference>
<evidence type="ECO:0000256" key="3">
    <source>
        <dbReference type="ARBA" id="ARBA00022884"/>
    </source>
</evidence>
<comment type="subunit">
    <text evidence="6">Part of the 30S ribosomal subunit. Contacts protein S5. The interaction surface between S4 and S5 is involved in control of translational fidelity.</text>
</comment>
<dbReference type="PANTHER" id="PTHR11831">
    <property type="entry name" value="30S 40S RIBOSOMAL PROTEIN"/>
    <property type="match status" value="1"/>
</dbReference>
<dbReference type="InterPro" id="IPR002942">
    <property type="entry name" value="S4_RNA-bd"/>
</dbReference>
<protein>
    <recommendedName>
        <fullName evidence="6">Small ribosomal subunit protein uS4</fullName>
    </recommendedName>
</protein>
<dbReference type="InterPro" id="IPR022802">
    <property type="entry name" value="Ribosomal_uS4_arc"/>
</dbReference>
<feature type="domain" description="RNA-binding S4" evidence="8">
    <location>
        <begin position="103"/>
        <end position="169"/>
    </location>
</feature>
<evidence type="ECO:0000256" key="2">
    <source>
        <dbReference type="ARBA" id="ARBA00022730"/>
    </source>
</evidence>
<evidence type="ECO:0000256" key="6">
    <source>
        <dbReference type="HAMAP-Rule" id="MF_01306"/>
    </source>
</evidence>
<dbReference type="RefSeq" id="WP_015232207.1">
    <property type="nucleotide sequence ID" value="NC_019791.1"/>
</dbReference>
<organism evidence="10 11">
    <name type="scientific">Caldisphaera lagunensis (strain DSM 15908 / JCM 11604 / ANMR 0165 / IC-154)</name>
    <dbReference type="NCBI Taxonomy" id="1056495"/>
    <lineage>
        <taxon>Archaea</taxon>
        <taxon>Thermoproteota</taxon>
        <taxon>Thermoprotei</taxon>
        <taxon>Acidilobales</taxon>
        <taxon>Caldisphaeraceae</taxon>
        <taxon>Caldisphaera</taxon>
    </lineage>
</organism>
<dbReference type="InterPro" id="IPR001912">
    <property type="entry name" value="Ribosomal_uS4_N"/>
</dbReference>
<dbReference type="AlphaFoldDB" id="L0AA59"/>
<dbReference type="GeneID" id="14211809"/>
<dbReference type="EMBL" id="CP003378">
    <property type="protein sequence ID" value="AFZ70309.1"/>
    <property type="molecule type" value="Genomic_DNA"/>
</dbReference>
<dbReference type="NCBIfam" id="NF003139">
    <property type="entry name" value="PRK04051.1"/>
    <property type="match status" value="1"/>
</dbReference>
<dbReference type="OrthoDB" id="10429at2157"/>
<dbReference type="InterPro" id="IPR005710">
    <property type="entry name" value="Ribosomal_uS4_euk/arc"/>
</dbReference>
<dbReference type="GO" id="GO:0006412">
    <property type="term" value="P:translation"/>
    <property type="evidence" value="ECO:0007669"/>
    <property type="project" value="UniProtKB-UniRule"/>
</dbReference>
<dbReference type="KEGG" id="clg:Calag_0549"/>
<dbReference type="SMART" id="SM00363">
    <property type="entry name" value="S4"/>
    <property type="match status" value="1"/>
</dbReference>
<evidence type="ECO:0000259" key="9">
    <source>
        <dbReference type="SMART" id="SM01390"/>
    </source>
</evidence>
<dbReference type="FunCoup" id="L0AA59">
    <property type="interactions" value="175"/>
</dbReference>
<dbReference type="CDD" id="cd00165">
    <property type="entry name" value="S4"/>
    <property type="match status" value="1"/>
</dbReference>
<dbReference type="PROSITE" id="PS50889">
    <property type="entry name" value="S4"/>
    <property type="match status" value="1"/>
</dbReference>
<dbReference type="STRING" id="1056495.Calag_0549"/>
<evidence type="ECO:0000313" key="11">
    <source>
        <dbReference type="Proteomes" id="UP000010469"/>
    </source>
</evidence>
<keyword evidence="5 6" id="KW-0687">Ribonucleoprotein</keyword>
<feature type="domain" description="Small ribosomal subunit protein uS4 N-terminal" evidence="9">
    <location>
        <begin position="5"/>
        <end position="102"/>
    </location>
</feature>
<dbReference type="InterPro" id="IPR018079">
    <property type="entry name" value="Ribosomal_uS4_CS"/>
</dbReference>
<dbReference type="Pfam" id="PF01479">
    <property type="entry name" value="S4"/>
    <property type="match status" value="1"/>
</dbReference>
<evidence type="ECO:0000313" key="10">
    <source>
        <dbReference type="EMBL" id="AFZ70309.1"/>
    </source>
</evidence>
<reference evidence="11" key="1">
    <citation type="submission" date="2012-03" db="EMBL/GenBank/DDBJ databases">
        <title>Complete genome of Caldisphaera lagunensis DSM 15908.</title>
        <authorList>
            <person name="Lucas S."/>
            <person name="Copeland A."/>
            <person name="Lapidus A."/>
            <person name="Glavina del Rio T."/>
            <person name="Dalin E."/>
            <person name="Tice H."/>
            <person name="Bruce D."/>
            <person name="Goodwin L."/>
            <person name="Pitluck S."/>
            <person name="Peters L."/>
            <person name="Mikhailova N."/>
            <person name="Teshima H."/>
            <person name="Kyrpides N."/>
            <person name="Mavromatis K."/>
            <person name="Ivanova N."/>
            <person name="Brettin T."/>
            <person name="Detter J.C."/>
            <person name="Han C."/>
            <person name="Larimer F."/>
            <person name="Land M."/>
            <person name="Hauser L."/>
            <person name="Markowitz V."/>
            <person name="Cheng J.-F."/>
            <person name="Hugenholtz P."/>
            <person name="Woyke T."/>
            <person name="Wu D."/>
            <person name="Spring S."/>
            <person name="Schroeder M."/>
            <person name="Brambilla E."/>
            <person name="Klenk H.-P."/>
            <person name="Eisen J.A."/>
        </authorList>
    </citation>
    <scope>NUCLEOTIDE SEQUENCE [LARGE SCALE GENOMIC DNA]</scope>
    <source>
        <strain evidence="11">DSM 15908 / JCM 11604 / IC-154</strain>
    </source>
</reference>
<dbReference type="Pfam" id="PF00163">
    <property type="entry name" value="Ribosomal_S4"/>
    <property type="match status" value="1"/>
</dbReference>
<evidence type="ECO:0000256" key="5">
    <source>
        <dbReference type="ARBA" id="ARBA00023274"/>
    </source>
</evidence>
<comment type="similarity">
    <text evidence="1 6 7">Belongs to the universal ribosomal protein uS4 family.</text>
</comment>
<dbReference type="HAMAP" id="MF_01306_A">
    <property type="entry name" value="Ribosomal_uS4_A"/>
    <property type="match status" value="1"/>
</dbReference>
<dbReference type="GO" id="GO:0015935">
    <property type="term" value="C:small ribosomal subunit"/>
    <property type="evidence" value="ECO:0007669"/>
    <property type="project" value="InterPro"/>
</dbReference>
<name>L0AA59_CALLD</name>
<dbReference type="Proteomes" id="UP000010469">
    <property type="component" value="Chromosome"/>
</dbReference>
<comment type="function">
    <text evidence="6">One of the primary rRNA binding proteins, it binds directly to 16S rRNA where it nucleates assembly of the body of the 30S subunit.</text>
</comment>
<gene>
    <name evidence="6" type="primary">rps4</name>
    <name evidence="10" type="ordered locus">Calag_0549</name>
</gene>
<dbReference type="HOGENOM" id="CLU_089738_1_1_2"/>